<reference evidence="1" key="1">
    <citation type="submission" date="2022-01" db="EMBL/GenBank/DDBJ databases">
        <title>Comparative genomics reveals a dynamic genome evolution in the ectomycorrhizal milk-cap (Lactarius) mushrooms.</title>
        <authorList>
            <consortium name="DOE Joint Genome Institute"/>
            <person name="Lebreton A."/>
            <person name="Tang N."/>
            <person name="Kuo A."/>
            <person name="LaButti K."/>
            <person name="Drula E."/>
            <person name="Barry K."/>
            <person name="Clum A."/>
            <person name="Lipzen A."/>
            <person name="Mousain D."/>
            <person name="Ng V."/>
            <person name="Wang R."/>
            <person name="Wang X."/>
            <person name="Dai Y."/>
            <person name="Henrissat B."/>
            <person name="Grigoriev I.V."/>
            <person name="Guerin-Laguette A."/>
            <person name="Yu F."/>
            <person name="Martin F.M."/>
        </authorList>
    </citation>
    <scope>NUCLEOTIDE SEQUENCE</scope>
    <source>
        <strain evidence="1">QP</strain>
    </source>
</reference>
<name>A0AAD4LQY0_9AGAM</name>
<proteinExistence type="predicted"/>
<evidence type="ECO:0008006" key="3">
    <source>
        <dbReference type="Google" id="ProtNLM"/>
    </source>
</evidence>
<evidence type="ECO:0000313" key="1">
    <source>
        <dbReference type="EMBL" id="KAH9000335.1"/>
    </source>
</evidence>
<gene>
    <name evidence="1" type="ORF">EDB92DRAFT_1830645</name>
</gene>
<evidence type="ECO:0000313" key="2">
    <source>
        <dbReference type="Proteomes" id="UP001201163"/>
    </source>
</evidence>
<protein>
    <recommendedName>
        <fullName evidence="3">Fungal-type protein kinase domain-containing protein</fullName>
    </recommendedName>
</protein>
<dbReference type="Proteomes" id="UP001201163">
    <property type="component" value="Unassembled WGS sequence"/>
</dbReference>
<organism evidence="1 2">
    <name type="scientific">Lactarius akahatsu</name>
    <dbReference type="NCBI Taxonomy" id="416441"/>
    <lineage>
        <taxon>Eukaryota</taxon>
        <taxon>Fungi</taxon>
        <taxon>Dikarya</taxon>
        <taxon>Basidiomycota</taxon>
        <taxon>Agaricomycotina</taxon>
        <taxon>Agaricomycetes</taxon>
        <taxon>Russulales</taxon>
        <taxon>Russulaceae</taxon>
        <taxon>Lactarius</taxon>
    </lineage>
</organism>
<accession>A0AAD4LQY0</accession>
<dbReference type="EMBL" id="JAKELL010000002">
    <property type="protein sequence ID" value="KAH9000335.1"/>
    <property type="molecule type" value="Genomic_DNA"/>
</dbReference>
<comment type="caution">
    <text evidence="1">The sequence shown here is derived from an EMBL/GenBank/DDBJ whole genome shotgun (WGS) entry which is preliminary data.</text>
</comment>
<keyword evidence="2" id="KW-1185">Reference proteome</keyword>
<sequence length="70" mass="7595">MSLEGLPLLDTSDKVAGIPTPAELMEIILHSMFGHYDLFLGGVLHRDVSSGNILRLREPVPRLPGLSMGL</sequence>
<dbReference type="AlphaFoldDB" id="A0AAD4LQY0"/>